<dbReference type="InterPro" id="IPR036138">
    <property type="entry name" value="PBP_dimer_sf"/>
</dbReference>
<dbReference type="InterPro" id="IPR050515">
    <property type="entry name" value="Beta-lactam/transpept"/>
</dbReference>
<name>A0A5D4MFX2_9BACI</name>
<organism evidence="16 17">
    <name type="scientific">Rossellomorea vietnamensis</name>
    <dbReference type="NCBI Taxonomy" id="218284"/>
    <lineage>
        <taxon>Bacteria</taxon>
        <taxon>Bacillati</taxon>
        <taxon>Bacillota</taxon>
        <taxon>Bacilli</taxon>
        <taxon>Bacillales</taxon>
        <taxon>Bacillaceae</taxon>
        <taxon>Rossellomorea</taxon>
    </lineage>
</organism>
<dbReference type="GO" id="GO:0071555">
    <property type="term" value="P:cell wall organization"/>
    <property type="evidence" value="ECO:0007669"/>
    <property type="project" value="UniProtKB-KW"/>
</dbReference>
<dbReference type="InterPro" id="IPR005311">
    <property type="entry name" value="PBP_dimer"/>
</dbReference>
<dbReference type="GO" id="GO:0071972">
    <property type="term" value="F:peptidoglycan L,D-transpeptidase activity"/>
    <property type="evidence" value="ECO:0007669"/>
    <property type="project" value="TreeGrafter"/>
</dbReference>
<dbReference type="Pfam" id="PF03717">
    <property type="entry name" value="PBP_dimer"/>
    <property type="match status" value="1"/>
</dbReference>
<keyword evidence="12" id="KW-0961">Cell wall biogenesis/degradation</keyword>
<comment type="subcellular location">
    <subcellularLocation>
        <location evidence="2">Cell membrane</location>
    </subcellularLocation>
    <subcellularLocation>
        <location evidence="1">Membrane</location>
        <topology evidence="1">Single-pass membrane protein</topology>
    </subcellularLocation>
</comment>
<evidence type="ECO:0000256" key="7">
    <source>
        <dbReference type="ARBA" id="ARBA00022692"/>
    </source>
</evidence>
<dbReference type="GO" id="GO:0008658">
    <property type="term" value="F:penicillin binding"/>
    <property type="evidence" value="ECO:0007669"/>
    <property type="project" value="InterPro"/>
</dbReference>
<gene>
    <name evidence="16" type="ORF">FZC84_06785</name>
</gene>
<dbReference type="UniPathway" id="UPA00219"/>
<dbReference type="GO" id="GO:0008360">
    <property type="term" value="P:regulation of cell shape"/>
    <property type="evidence" value="ECO:0007669"/>
    <property type="project" value="UniProtKB-KW"/>
</dbReference>
<dbReference type="InterPro" id="IPR001460">
    <property type="entry name" value="PCN-bd_Tpept"/>
</dbReference>
<dbReference type="SUPFAM" id="SSF56601">
    <property type="entry name" value="beta-lactamase/transpeptidase-like"/>
    <property type="match status" value="1"/>
</dbReference>
<dbReference type="Gene3D" id="1.10.10.1230">
    <property type="entry name" value="Penicillin-binding protein, N-terminal non-catalytic domain, head sub-domain"/>
    <property type="match status" value="1"/>
</dbReference>
<dbReference type="AlphaFoldDB" id="A0A5D4MFX2"/>
<keyword evidence="9" id="KW-0573">Peptidoglycan synthesis</keyword>
<evidence type="ECO:0000256" key="3">
    <source>
        <dbReference type="ARBA" id="ARBA00004752"/>
    </source>
</evidence>
<reference evidence="16 17" key="1">
    <citation type="submission" date="2019-08" db="EMBL/GenBank/DDBJ databases">
        <title>Bacillus genomes from the desert of Cuatro Cienegas, Coahuila.</title>
        <authorList>
            <person name="Olmedo-Alvarez G."/>
        </authorList>
    </citation>
    <scope>NUCLEOTIDE SEQUENCE [LARGE SCALE GENOMIC DNA]</scope>
    <source>
        <strain evidence="16 17">CH128b_4D</strain>
    </source>
</reference>
<evidence type="ECO:0000256" key="6">
    <source>
        <dbReference type="ARBA" id="ARBA00022475"/>
    </source>
</evidence>
<evidence type="ECO:0000259" key="14">
    <source>
        <dbReference type="Pfam" id="PF00905"/>
    </source>
</evidence>
<evidence type="ECO:0000259" key="15">
    <source>
        <dbReference type="Pfam" id="PF03717"/>
    </source>
</evidence>
<keyword evidence="7" id="KW-0812">Transmembrane</keyword>
<evidence type="ECO:0000256" key="5">
    <source>
        <dbReference type="ARBA" id="ARBA00012448"/>
    </source>
</evidence>
<dbReference type="SUPFAM" id="SSF56519">
    <property type="entry name" value="Penicillin binding protein dimerisation domain"/>
    <property type="match status" value="1"/>
</dbReference>
<dbReference type="GO" id="GO:0009002">
    <property type="term" value="F:serine-type D-Ala-D-Ala carboxypeptidase activity"/>
    <property type="evidence" value="ECO:0007669"/>
    <property type="project" value="UniProtKB-EC"/>
</dbReference>
<dbReference type="Gene3D" id="3.40.710.10">
    <property type="entry name" value="DD-peptidase/beta-lactamase superfamily"/>
    <property type="match status" value="1"/>
</dbReference>
<evidence type="ECO:0000313" key="17">
    <source>
        <dbReference type="Proteomes" id="UP000325182"/>
    </source>
</evidence>
<comment type="similarity">
    <text evidence="4">Belongs to the transpeptidase family.</text>
</comment>
<evidence type="ECO:0000256" key="10">
    <source>
        <dbReference type="ARBA" id="ARBA00022989"/>
    </source>
</evidence>
<dbReference type="RefSeq" id="WP_148953354.1">
    <property type="nucleotide sequence ID" value="NZ_VTEG01000003.1"/>
</dbReference>
<evidence type="ECO:0000256" key="2">
    <source>
        <dbReference type="ARBA" id="ARBA00004236"/>
    </source>
</evidence>
<evidence type="ECO:0000256" key="8">
    <source>
        <dbReference type="ARBA" id="ARBA00022960"/>
    </source>
</evidence>
<comment type="catalytic activity">
    <reaction evidence="13">
        <text>Preferential cleavage: (Ac)2-L-Lys-D-Ala-|-D-Ala. Also transpeptidation of peptidyl-alanyl moieties that are N-acyl substituents of D-alanine.</text>
        <dbReference type="EC" id="3.4.16.4"/>
    </reaction>
</comment>
<accession>A0A5D4MFX2</accession>
<dbReference type="Gene3D" id="3.90.1310.10">
    <property type="entry name" value="Penicillin-binding protein 2a (Domain 2)"/>
    <property type="match status" value="1"/>
</dbReference>
<dbReference type="PANTHER" id="PTHR30627:SF2">
    <property type="entry name" value="PEPTIDOGLYCAN D,D-TRANSPEPTIDASE MRDA"/>
    <property type="match status" value="1"/>
</dbReference>
<keyword evidence="11" id="KW-0472">Membrane</keyword>
<evidence type="ECO:0000256" key="1">
    <source>
        <dbReference type="ARBA" id="ARBA00004167"/>
    </source>
</evidence>
<keyword evidence="10" id="KW-1133">Transmembrane helix</keyword>
<dbReference type="Pfam" id="PF00905">
    <property type="entry name" value="Transpeptidase"/>
    <property type="match status" value="1"/>
</dbReference>
<dbReference type="GO" id="GO:0005886">
    <property type="term" value="C:plasma membrane"/>
    <property type="evidence" value="ECO:0007669"/>
    <property type="project" value="UniProtKB-SubCell"/>
</dbReference>
<evidence type="ECO:0000313" key="16">
    <source>
        <dbReference type="EMBL" id="TYS00244.1"/>
    </source>
</evidence>
<dbReference type="Proteomes" id="UP000325182">
    <property type="component" value="Unassembled WGS sequence"/>
</dbReference>
<dbReference type="InterPro" id="IPR012338">
    <property type="entry name" value="Beta-lactam/transpept-like"/>
</dbReference>
<evidence type="ECO:0000256" key="9">
    <source>
        <dbReference type="ARBA" id="ARBA00022984"/>
    </source>
</evidence>
<comment type="pathway">
    <text evidence="3">Cell wall biogenesis; peptidoglycan biosynthesis.</text>
</comment>
<comment type="caution">
    <text evidence="16">The sequence shown here is derived from an EMBL/GenBank/DDBJ whole genome shotgun (WGS) entry which is preliminary data.</text>
</comment>
<keyword evidence="6" id="KW-1003">Cell membrane</keyword>
<evidence type="ECO:0000256" key="4">
    <source>
        <dbReference type="ARBA" id="ARBA00007171"/>
    </source>
</evidence>
<keyword evidence="8" id="KW-0133">Cell shape</keyword>
<dbReference type="PANTHER" id="PTHR30627">
    <property type="entry name" value="PEPTIDOGLYCAN D,D-TRANSPEPTIDASE"/>
    <property type="match status" value="1"/>
</dbReference>
<proteinExistence type="inferred from homology"/>
<protein>
    <recommendedName>
        <fullName evidence="5">serine-type D-Ala-D-Ala carboxypeptidase</fullName>
        <ecNumber evidence="5">3.4.16.4</ecNumber>
    </recommendedName>
</protein>
<dbReference type="GO" id="GO:0009252">
    <property type="term" value="P:peptidoglycan biosynthetic process"/>
    <property type="evidence" value="ECO:0007669"/>
    <property type="project" value="UniProtKB-UniPathway"/>
</dbReference>
<dbReference type="EMBL" id="VTEG01000003">
    <property type="protein sequence ID" value="TYS00244.1"/>
    <property type="molecule type" value="Genomic_DNA"/>
</dbReference>
<evidence type="ECO:0000256" key="13">
    <source>
        <dbReference type="ARBA" id="ARBA00034000"/>
    </source>
</evidence>
<evidence type="ECO:0000256" key="11">
    <source>
        <dbReference type="ARBA" id="ARBA00023136"/>
    </source>
</evidence>
<sequence>MEKKNQKKKKKNRHVPIRMNLLFFFVFLLFSLLILRLGVVQIVSGEDYKQEVDRTEDVVVTNSVPRGKIYDRTEKVIVDNVARNAITYTPPQSPNPEDMMEVAAKLARLIEMDTSSVRDRDQKDYWILKNKEAADNKVTDEEKKEIARNKDLSTKEKNSKIYKMTLDRISKQDLASLTDQDIENLAIYRELSTGYALTPKIIKNEGVSQKEFAVVSENLSELPGISTTTDWERVYPFESTIRSILGSVSSSRQGLPSEMIDYYLSQDYSRNDRVGTSQLELQYEHILSGRKEKVKNITKDGAVLETKVMKEGHRGKDIVITIDMELQEEVEKIVTEELLKNVHQGRSSHLDRAFVVMMDPNNGEVLALVGKRYGKDPNTGEYRVMDYALGTYTSFYEVGSAVKGATVLTGYMAGVISPGQYLVDEPIEIAATKAKTSWFNPNGGQNQSMNDRFALEISSNSYMFKVAMKMAGNPNYIRKAPINGSTKDLVNLRNHFNQFGLGVNTGIDLPGEVDGYKGEFNDPGNLLDFAIGQFDTYTPLQLAQYVSTIANGGYRVKPQVLKEVRKPGKDPDTLGAMEMKNEPIILNKVNVTSHQLQNVQRGFYQVYHGSDGTAESHFGNAPYVAAGKSGTAESFTPRDPVTGKKYQTYNTTLIGYAPYDQPEIAYSTVVPASHNGKTDPYINKDISRRIMDKYFELKKQRDKKEEEKTSDSTE</sequence>
<dbReference type="EC" id="3.4.16.4" evidence="5"/>
<feature type="domain" description="Penicillin-binding protein dimerisation" evidence="15">
    <location>
        <begin position="63"/>
        <end position="306"/>
    </location>
</feature>
<feature type="domain" description="Penicillin-binding protein transpeptidase" evidence="14">
    <location>
        <begin position="354"/>
        <end position="692"/>
    </location>
</feature>
<evidence type="ECO:0000256" key="12">
    <source>
        <dbReference type="ARBA" id="ARBA00023316"/>
    </source>
</evidence>